<gene>
    <name evidence="13" type="ORF">A5892_09560</name>
</gene>
<keyword evidence="5" id="KW-1003">Cell membrane</keyword>
<keyword evidence="10 11" id="KW-0472">Membrane</keyword>
<evidence type="ECO:0000313" key="14">
    <source>
        <dbReference type="Proteomes" id="UP000077875"/>
    </source>
</evidence>
<comment type="subcellular location">
    <subcellularLocation>
        <location evidence="2">Cell inner membrane</location>
        <topology evidence="2">Multi-pass membrane protein</topology>
    </subcellularLocation>
</comment>
<accession>A0A172YEI6</accession>
<evidence type="ECO:0000259" key="12">
    <source>
        <dbReference type="PROSITE" id="PS50850"/>
    </source>
</evidence>
<feature type="transmembrane region" description="Helical" evidence="11">
    <location>
        <begin position="394"/>
        <end position="413"/>
    </location>
</feature>
<feature type="transmembrane region" description="Helical" evidence="11">
    <location>
        <begin position="369"/>
        <end position="388"/>
    </location>
</feature>
<evidence type="ECO:0000313" key="13">
    <source>
        <dbReference type="EMBL" id="ANF57680.1"/>
    </source>
</evidence>
<evidence type="ECO:0000256" key="11">
    <source>
        <dbReference type="SAM" id="Phobius"/>
    </source>
</evidence>
<dbReference type="SUPFAM" id="SSF103473">
    <property type="entry name" value="MFS general substrate transporter"/>
    <property type="match status" value="1"/>
</dbReference>
<sequence>MAIEQRGPSRYTSAIIVVTSIFFIWGFITCLNDILIPHLRAVFSLNYTQVMLIQFTFFGAYFIMSMPAGKVLGLIGYKNSISAGLLVAGIGALMFYPAAAFESYGLFLSALFVLASGITMLQVAANPYISLLGDEQTASSRLNLAQAFNSLGTTIAPAFGGLLILSNSVLAPEQQAQLSAEALGAYRLQEAQAVQIPYVGLAVVLALLAVMIYLWRLPSFKEQAGEPGQGEHSFAAVLRHRHVVFAIIGLFLYVGAEVSIGSFMINYLSLPEIGGISESQAAHYLSLYWGGAMVGRFVGAALMRVVRDYLLLGLFALVAGSLVLISIIASGQVSMWSIIAVGLFNSIMFPTLFTLGINRMGPLTGKASSLLIMAIVGGAILPVLQGALADNFSLQIAFLLPVLCYLYIAWYGFSGHRVRETTADVGGQTNLGH</sequence>
<feature type="transmembrane region" description="Helical" evidence="11">
    <location>
        <begin position="12"/>
        <end position="35"/>
    </location>
</feature>
<dbReference type="InterPro" id="IPR011701">
    <property type="entry name" value="MFS"/>
</dbReference>
<evidence type="ECO:0000256" key="9">
    <source>
        <dbReference type="ARBA" id="ARBA00022989"/>
    </source>
</evidence>
<dbReference type="NCBIfam" id="TIGR00885">
    <property type="entry name" value="fucP"/>
    <property type="match status" value="1"/>
</dbReference>
<feature type="transmembrane region" description="Helical" evidence="11">
    <location>
        <begin position="335"/>
        <end position="357"/>
    </location>
</feature>
<dbReference type="InterPro" id="IPR020846">
    <property type="entry name" value="MFS_dom"/>
</dbReference>
<evidence type="ECO:0000256" key="10">
    <source>
        <dbReference type="ARBA" id="ARBA00023136"/>
    </source>
</evidence>
<evidence type="ECO:0000256" key="5">
    <source>
        <dbReference type="ARBA" id="ARBA00022475"/>
    </source>
</evidence>
<evidence type="ECO:0000256" key="1">
    <source>
        <dbReference type="ARBA" id="ARBA00003321"/>
    </source>
</evidence>
<keyword evidence="14" id="KW-1185">Reference proteome</keyword>
<dbReference type="GO" id="GO:0055056">
    <property type="term" value="F:D-glucose transmembrane transporter activity"/>
    <property type="evidence" value="ECO:0007669"/>
    <property type="project" value="InterPro"/>
</dbReference>
<evidence type="ECO:0000256" key="4">
    <source>
        <dbReference type="ARBA" id="ARBA00022448"/>
    </source>
</evidence>
<feature type="transmembrane region" description="Helical" evidence="11">
    <location>
        <begin position="196"/>
        <end position="215"/>
    </location>
</feature>
<evidence type="ECO:0000256" key="2">
    <source>
        <dbReference type="ARBA" id="ARBA00004429"/>
    </source>
</evidence>
<feature type="transmembrane region" description="Helical" evidence="11">
    <location>
        <begin position="243"/>
        <end position="269"/>
    </location>
</feature>
<dbReference type="KEGG" id="haa:A5892_09560"/>
<feature type="transmembrane region" description="Helical" evidence="11">
    <location>
        <begin position="281"/>
        <end position="302"/>
    </location>
</feature>
<dbReference type="Gene3D" id="1.20.1250.20">
    <property type="entry name" value="MFS general substrate transporter like domains"/>
    <property type="match status" value="2"/>
</dbReference>
<keyword evidence="4" id="KW-0813">Transport</keyword>
<evidence type="ECO:0000256" key="7">
    <source>
        <dbReference type="ARBA" id="ARBA00022597"/>
    </source>
</evidence>
<dbReference type="InterPro" id="IPR005964">
    <property type="entry name" value="Glc/Gal_transptr_bac"/>
</dbReference>
<keyword evidence="7" id="KW-0762">Sugar transport</keyword>
<evidence type="ECO:0000256" key="8">
    <source>
        <dbReference type="ARBA" id="ARBA00022692"/>
    </source>
</evidence>
<dbReference type="GO" id="GO:0005354">
    <property type="term" value="F:galactose transmembrane transporter activity"/>
    <property type="evidence" value="ECO:0007669"/>
    <property type="project" value="InterPro"/>
</dbReference>
<keyword evidence="9 11" id="KW-1133">Transmembrane helix</keyword>
<proteinExistence type="inferred from homology"/>
<dbReference type="NCBIfam" id="TIGR01272">
    <property type="entry name" value="gluP"/>
    <property type="match status" value="1"/>
</dbReference>
<dbReference type="PANTHER" id="PTHR43702">
    <property type="entry name" value="L-FUCOSE-PROTON SYMPORTER"/>
    <property type="match status" value="1"/>
</dbReference>
<feature type="transmembrane region" description="Helical" evidence="11">
    <location>
        <begin position="80"/>
        <end position="98"/>
    </location>
</feature>
<dbReference type="AlphaFoldDB" id="A0A172YEI6"/>
<feature type="transmembrane region" description="Helical" evidence="11">
    <location>
        <begin position="309"/>
        <end position="329"/>
    </location>
</feature>
<feature type="transmembrane region" description="Helical" evidence="11">
    <location>
        <begin position="104"/>
        <end position="124"/>
    </location>
</feature>
<dbReference type="GO" id="GO:1904659">
    <property type="term" value="P:D-glucose transmembrane transport"/>
    <property type="evidence" value="ECO:0007669"/>
    <property type="project" value="InterPro"/>
</dbReference>
<dbReference type="InterPro" id="IPR050375">
    <property type="entry name" value="MFS_TsgA-like"/>
</dbReference>
<dbReference type="PANTHER" id="PTHR43702:SF3">
    <property type="entry name" value="PROTEIN TSGA"/>
    <property type="match status" value="1"/>
</dbReference>
<dbReference type="Proteomes" id="UP000077875">
    <property type="component" value="Chromosome"/>
</dbReference>
<name>A0A172YEI6_9GAMM</name>
<dbReference type="Pfam" id="PF07690">
    <property type="entry name" value="MFS_1"/>
    <property type="match status" value="1"/>
</dbReference>
<dbReference type="EMBL" id="CP015243">
    <property type="protein sequence ID" value="ANF57680.1"/>
    <property type="molecule type" value="Genomic_DNA"/>
</dbReference>
<dbReference type="RefSeq" id="WP_064122608.1">
    <property type="nucleotide sequence ID" value="NZ_CP015243.1"/>
</dbReference>
<evidence type="ECO:0000256" key="3">
    <source>
        <dbReference type="ARBA" id="ARBA00009120"/>
    </source>
</evidence>
<comment type="similarity">
    <text evidence="3">Belongs to the major facilitator superfamily. FHS transporter (TC 2.A.1.7) family.</text>
</comment>
<dbReference type="GO" id="GO:0005886">
    <property type="term" value="C:plasma membrane"/>
    <property type="evidence" value="ECO:0007669"/>
    <property type="project" value="UniProtKB-SubCell"/>
</dbReference>
<keyword evidence="8 11" id="KW-0812">Transmembrane</keyword>
<feature type="transmembrane region" description="Helical" evidence="11">
    <location>
        <begin position="144"/>
        <end position="165"/>
    </location>
</feature>
<dbReference type="InterPro" id="IPR005275">
    <property type="entry name" value="Lfuc_symporter_FucP"/>
</dbReference>
<feature type="transmembrane region" description="Helical" evidence="11">
    <location>
        <begin position="47"/>
        <end position="68"/>
    </location>
</feature>
<protein>
    <submittedName>
        <fullName evidence="13">MFS transporter</fullName>
    </submittedName>
</protein>
<comment type="function">
    <text evidence="1">Intake of glucose and galactose.</text>
</comment>
<dbReference type="STRING" id="376489.A5892_09560"/>
<dbReference type="InterPro" id="IPR036259">
    <property type="entry name" value="MFS_trans_sf"/>
</dbReference>
<keyword evidence="6" id="KW-0997">Cell inner membrane</keyword>
<dbReference type="GO" id="GO:0015535">
    <property type="term" value="F:fucose:proton symporter activity"/>
    <property type="evidence" value="ECO:0007669"/>
    <property type="project" value="InterPro"/>
</dbReference>
<feature type="domain" description="Major facilitator superfamily (MFS) profile" evidence="12">
    <location>
        <begin position="14"/>
        <end position="419"/>
    </location>
</feature>
<evidence type="ECO:0000256" key="6">
    <source>
        <dbReference type="ARBA" id="ARBA00022519"/>
    </source>
</evidence>
<dbReference type="PROSITE" id="PS50850">
    <property type="entry name" value="MFS"/>
    <property type="match status" value="1"/>
</dbReference>
<organism evidence="13 14">
    <name type="scientific">Halotalea alkalilenta</name>
    <dbReference type="NCBI Taxonomy" id="376489"/>
    <lineage>
        <taxon>Bacteria</taxon>
        <taxon>Pseudomonadati</taxon>
        <taxon>Pseudomonadota</taxon>
        <taxon>Gammaproteobacteria</taxon>
        <taxon>Oceanospirillales</taxon>
        <taxon>Halomonadaceae</taxon>
        <taxon>Halotalea</taxon>
    </lineage>
</organism>
<reference evidence="13 14" key="1">
    <citation type="submission" date="2016-04" db="EMBL/GenBank/DDBJ databases">
        <title>Complete Genome Sequence of Halotalea alkalilenta IHB B 13600.</title>
        <authorList>
            <person name="Swarnkar M.K."/>
            <person name="Sharma A."/>
            <person name="Kaushal K."/>
            <person name="Soni R."/>
            <person name="Rana S."/>
            <person name="Singh A.K."/>
            <person name="Gulati A."/>
        </authorList>
    </citation>
    <scope>NUCLEOTIDE SEQUENCE [LARGE SCALE GENOMIC DNA]</scope>
    <source>
        <strain evidence="13 14">IHB B 13600</strain>
    </source>
</reference>
<dbReference type="CDD" id="cd17394">
    <property type="entry name" value="MFS_FucP_like"/>
    <property type="match status" value="1"/>
</dbReference>